<dbReference type="Pfam" id="PF00486">
    <property type="entry name" value="Trans_reg_C"/>
    <property type="match status" value="1"/>
</dbReference>
<dbReference type="SMART" id="SM00530">
    <property type="entry name" value="HTH_XRE"/>
    <property type="match status" value="1"/>
</dbReference>
<dbReference type="SMART" id="SM01043">
    <property type="entry name" value="BTAD"/>
    <property type="match status" value="1"/>
</dbReference>
<dbReference type="InterPro" id="IPR016032">
    <property type="entry name" value="Sig_transdc_resp-reg_C-effctor"/>
</dbReference>
<dbReference type="InterPro" id="IPR001387">
    <property type="entry name" value="Cro/C1-type_HTH"/>
</dbReference>
<dbReference type="Pfam" id="PF03704">
    <property type="entry name" value="BTAD"/>
    <property type="match status" value="1"/>
</dbReference>
<dbReference type="InterPro" id="IPR036388">
    <property type="entry name" value="WH-like_DNA-bd_sf"/>
</dbReference>
<dbReference type="RefSeq" id="WP_075130594.1">
    <property type="nucleotide sequence ID" value="NZ_MSIF01000001.1"/>
</dbReference>
<dbReference type="PANTHER" id="PTHR35807">
    <property type="entry name" value="TRANSCRIPTIONAL REGULATOR REDD-RELATED"/>
    <property type="match status" value="1"/>
</dbReference>
<organism evidence="9 10">
    <name type="scientific">Actinophytocola xinjiangensis</name>
    <dbReference type="NCBI Taxonomy" id="485602"/>
    <lineage>
        <taxon>Bacteria</taxon>
        <taxon>Bacillati</taxon>
        <taxon>Actinomycetota</taxon>
        <taxon>Actinomycetes</taxon>
        <taxon>Pseudonocardiales</taxon>
        <taxon>Pseudonocardiaceae</taxon>
    </lineage>
</organism>
<dbReference type="GO" id="GO:0003677">
    <property type="term" value="F:DNA binding"/>
    <property type="evidence" value="ECO:0007669"/>
    <property type="project" value="UniProtKB-UniRule"/>
</dbReference>
<feature type="region of interest" description="Disordered" evidence="6">
    <location>
        <begin position="317"/>
        <end position="339"/>
    </location>
</feature>
<feature type="domain" description="OmpR/PhoB-type" evidence="8">
    <location>
        <begin position="65"/>
        <end position="165"/>
    </location>
</feature>
<dbReference type="CDD" id="cd15831">
    <property type="entry name" value="BTAD"/>
    <property type="match status" value="1"/>
</dbReference>
<dbReference type="Gene3D" id="1.10.10.10">
    <property type="entry name" value="Winged helix-like DNA-binding domain superfamily/Winged helix DNA-binding domain"/>
    <property type="match status" value="1"/>
</dbReference>
<evidence type="ECO:0000256" key="5">
    <source>
        <dbReference type="PROSITE-ProRule" id="PRU01091"/>
    </source>
</evidence>
<dbReference type="Proteomes" id="UP000185696">
    <property type="component" value="Unassembled WGS sequence"/>
</dbReference>
<evidence type="ECO:0000259" key="7">
    <source>
        <dbReference type="PROSITE" id="PS50943"/>
    </source>
</evidence>
<protein>
    <recommendedName>
        <fullName evidence="11">DNA-binding SARP family transcriptional activator</fullName>
    </recommendedName>
</protein>
<dbReference type="Pfam" id="PF00931">
    <property type="entry name" value="NB-ARC"/>
    <property type="match status" value="1"/>
</dbReference>
<dbReference type="InterPro" id="IPR051677">
    <property type="entry name" value="AfsR-DnrI-RedD_regulator"/>
</dbReference>
<dbReference type="SUPFAM" id="SSF52540">
    <property type="entry name" value="P-loop containing nucleoside triphosphate hydrolases"/>
    <property type="match status" value="1"/>
</dbReference>
<gene>
    <name evidence="9" type="ORF">BLA60_00020</name>
</gene>
<sequence length="582" mass="63266">MQQLRRNAGLTQRELADRASMSVAGLRDLEQGRVKRPRVSTLRRIAEAVELSPVEARELVRLGSQGPVLAQDLRICVLGSQSISVDGEHVNLSSERQRTYLGLLAISPGVPVSLDRLVDATRSERSPITVSLVRSHMSRLRRRIQPRERRKPVLVAVNGGYALHVEDNELDLLAFRRLVSSARRDYEAGRTDAAVNAYRQAIGLRRDTPLVDLPGLQELPALAELRRELETVLLEYADAATSTGRHEEVLTPLYRLVESNALDESAHARLMTALAGSGQPAEALELFESLRRQLADELGIDPGSLVRERHQAILRGLPPRVQPGPATVPAPADRDRPVPTQLPADVYGFTGRTQEIEHLTALLDHGLAQPAVVIAMLLGRPGVGKSSLAVHWGHQVAKRFSDGQLYAVLGKSAPDDVLHSFLLALGVGAGQVPDSRIDRSALLRSLLTGRQVLMVLDNATSADQVRPLLPGSRGCAALITSQDPLVGLVAAEAARPIIVDRLTDPDALRLLQRRLGPARTMAEPDAVRKILQRCEGLPAVLVAVAARALTDPWLSLSSLAEGLRTGQLPETWSAESPWQQTS</sequence>
<dbReference type="InterPro" id="IPR010982">
    <property type="entry name" value="Lambda_DNA-bd_dom_sf"/>
</dbReference>
<proteinExistence type="inferred from homology"/>
<dbReference type="SUPFAM" id="SSF46894">
    <property type="entry name" value="C-terminal effector domain of the bipartite response regulators"/>
    <property type="match status" value="1"/>
</dbReference>
<evidence type="ECO:0008006" key="11">
    <source>
        <dbReference type="Google" id="ProtNLM"/>
    </source>
</evidence>
<dbReference type="Gene3D" id="3.40.50.300">
    <property type="entry name" value="P-loop containing nucleotide triphosphate hydrolases"/>
    <property type="match status" value="1"/>
</dbReference>
<keyword evidence="10" id="KW-1185">Reference proteome</keyword>
<dbReference type="InterPro" id="IPR001867">
    <property type="entry name" value="OmpR/PhoB-type_DNA-bd"/>
</dbReference>
<dbReference type="Pfam" id="PF13560">
    <property type="entry name" value="HTH_31"/>
    <property type="match status" value="1"/>
</dbReference>
<dbReference type="OrthoDB" id="3208838at2"/>
<comment type="caution">
    <text evidence="9">The sequence shown here is derived from an EMBL/GenBank/DDBJ whole genome shotgun (WGS) entry which is preliminary data.</text>
</comment>
<evidence type="ECO:0000313" key="9">
    <source>
        <dbReference type="EMBL" id="OLF13642.1"/>
    </source>
</evidence>
<evidence type="ECO:0000259" key="8">
    <source>
        <dbReference type="PROSITE" id="PS51755"/>
    </source>
</evidence>
<dbReference type="GO" id="GO:0043531">
    <property type="term" value="F:ADP binding"/>
    <property type="evidence" value="ECO:0007669"/>
    <property type="project" value="InterPro"/>
</dbReference>
<evidence type="ECO:0000256" key="6">
    <source>
        <dbReference type="SAM" id="MobiDB-lite"/>
    </source>
</evidence>
<dbReference type="GO" id="GO:0000160">
    <property type="term" value="P:phosphorelay signal transduction system"/>
    <property type="evidence" value="ECO:0007669"/>
    <property type="project" value="InterPro"/>
</dbReference>
<dbReference type="AlphaFoldDB" id="A0A7Z1B1B1"/>
<dbReference type="Gene3D" id="1.25.40.10">
    <property type="entry name" value="Tetratricopeptide repeat domain"/>
    <property type="match status" value="1"/>
</dbReference>
<dbReference type="PANTHER" id="PTHR35807:SF1">
    <property type="entry name" value="TRANSCRIPTIONAL REGULATOR REDD"/>
    <property type="match status" value="1"/>
</dbReference>
<dbReference type="PROSITE" id="PS51755">
    <property type="entry name" value="OMPR_PHOB"/>
    <property type="match status" value="1"/>
</dbReference>
<reference evidence="9 10" key="1">
    <citation type="submission" date="2016-12" db="EMBL/GenBank/DDBJ databases">
        <title>The draft genome sequence of Actinophytocola xinjiangensis.</title>
        <authorList>
            <person name="Wang W."/>
            <person name="Yuan L."/>
        </authorList>
    </citation>
    <scope>NUCLEOTIDE SEQUENCE [LARGE SCALE GENOMIC DNA]</scope>
    <source>
        <strain evidence="9 10">CGMCC 4.4663</strain>
    </source>
</reference>
<dbReference type="EMBL" id="MSIF01000001">
    <property type="protein sequence ID" value="OLF13642.1"/>
    <property type="molecule type" value="Genomic_DNA"/>
</dbReference>
<dbReference type="InterPro" id="IPR002182">
    <property type="entry name" value="NB-ARC"/>
</dbReference>
<feature type="domain" description="HTH cro/C1-type" evidence="7">
    <location>
        <begin position="1"/>
        <end position="56"/>
    </location>
</feature>
<keyword evidence="2" id="KW-0805">Transcription regulation</keyword>
<dbReference type="InterPro" id="IPR027417">
    <property type="entry name" value="P-loop_NTPase"/>
</dbReference>
<accession>A0A7Z1B1B1</accession>
<dbReference type="GO" id="GO:0006355">
    <property type="term" value="P:regulation of DNA-templated transcription"/>
    <property type="evidence" value="ECO:0007669"/>
    <property type="project" value="InterPro"/>
</dbReference>
<dbReference type="CDD" id="cd00093">
    <property type="entry name" value="HTH_XRE"/>
    <property type="match status" value="1"/>
</dbReference>
<keyword evidence="3 5" id="KW-0238">DNA-binding</keyword>
<comment type="similarity">
    <text evidence="1">Belongs to the AfsR/DnrI/RedD regulatory family.</text>
</comment>
<evidence type="ECO:0000256" key="2">
    <source>
        <dbReference type="ARBA" id="ARBA00023015"/>
    </source>
</evidence>
<dbReference type="PROSITE" id="PS50943">
    <property type="entry name" value="HTH_CROC1"/>
    <property type="match status" value="1"/>
</dbReference>
<evidence type="ECO:0000256" key="4">
    <source>
        <dbReference type="ARBA" id="ARBA00023163"/>
    </source>
</evidence>
<evidence type="ECO:0000256" key="1">
    <source>
        <dbReference type="ARBA" id="ARBA00005820"/>
    </source>
</evidence>
<keyword evidence="4" id="KW-0804">Transcription</keyword>
<name>A0A7Z1B1B1_9PSEU</name>
<dbReference type="PRINTS" id="PR00364">
    <property type="entry name" value="DISEASERSIST"/>
</dbReference>
<evidence type="ECO:0000256" key="3">
    <source>
        <dbReference type="ARBA" id="ARBA00023125"/>
    </source>
</evidence>
<dbReference type="InterPro" id="IPR005158">
    <property type="entry name" value="BTAD"/>
</dbReference>
<dbReference type="SUPFAM" id="SSF48452">
    <property type="entry name" value="TPR-like"/>
    <property type="match status" value="1"/>
</dbReference>
<dbReference type="InterPro" id="IPR011990">
    <property type="entry name" value="TPR-like_helical_dom_sf"/>
</dbReference>
<feature type="DNA-binding region" description="OmpR/PhoB-type" evidence="5">
    <location>
        <begin position="65"/>
        <end position="165"/>
    </location>
</feature>
<evidence type="ECO:0000313" key="10">
    <source>
        <dbReference type="Proteomes" id="UP000185696"/>
    </source>
</evidence>
<dbReference type="SUPFAM" id="SSF47413">
    <property type="entry name" value="lambda repressor-like DNA-binding domains"/>
    <property type="match status" value="1"/>
</dbReference>
<dbReference type="Gene3D" id="1.10.260.40">
    <property type="entry name" value="lambda repressor-like DNA-binding domains"/>
    <property type="match status" value="1"/>
</dbReference>